<evidence type="ECO:0000256" key="1">
    <source>
        <dbReference type="SAM" id="MobiDB-lite"/>
    </source>
</evidence>
<feature type="region of interest" description="Disordered" evidence="1">
    <location>
        <begin position="45"/>
        <end position="99"/>
    </location>
</feature>
<feature type="compositionally biased region" description="Low complexity" evidence="1">
    <location>
        <begin position="119"/>
        <end position="130"/>
    </location>
</feature>
<evidence type="ECO:0000313" key="3">
    <source>
        <dbReference type="Proteomes" id="UP000326702"/>
    </source>
</evidence>
<keyword evidence="3" id="KW-1185">Reference proteome</keyword>
<dbReference type="Proteomes" id="UP000326702">
    <property type="component" value="Chromosome"/>
</dbReference>
<accession>A0A5P9QCP8</accession>
<reference evidence="2 3" key="1">
    <citation type="submission" date="2019-10" db="EMBL/GenBank/DDBJ databases">
        <title>Genome sequence of Luteimicrobium xylanilyticum HY-24.</title>
        <authorList>
            <person name="Kim D.Y."/>
            <person name="Park H.-Y."/>
        </authorList>
    </citation>
    <scope>NUCLEOTIDE SEQUENCE [LARGE SCALE GENOMIC DNA]</scope>
    <source>
        <strain evidence="2 3">HY-24</strain>
    </source>
</reference>
<name>A0A5P9QCP8_9MICO</name>
<feature type="region of interest" description="Disordered" evidence="1">
    <location>
        <begin position="111"/>
        <end position="130"/>
    </location>
</feature>
<dbReference type="AlphaFoldDB" id="A0A5P9QCP8"/>
<dbReference type="EMBL" id="CP045529">
    <property type="protein sequence ID" value="QFU99233.1"/>
    <property type="molecule type" value="Genomic_DNA"/>
</dbReference>
<organism evidence="2 3">
    <name type="scientific">Luteimicrobium xylanilyticum</name>
    <dbReference type="NCBI Taxonomy" id="1133546"/>
    <lineage>
        <taxon>Bacteria</taxon>
        <taxon>Bacillati</taxon>
        <taxon>Actinomycetota</taxon>
        <taxon>Actinomycetes</taxon>
        <taxon>Micrococcales</taxon>
        <taxon>Luteimicrobium</taxon>
    </lineage>
</organism>
<sequence length="130" mass="13637">MTATETSARRRDGFLADAAETRFAHPAFLDALAAGRQVVVFDDRGTSRSTGEATETVESRRRRRGRVRACPGPDAGGRPRLVVAGSSAGGVPDLPAPPAKVGEVLAHEHNGDEDLLFLSPSSSRTAPTTS</sequence>
<dbReference type="OrthoDB" id="7958481at2"/>
<dbReference type="KEGG" id="lxl:KDY119_02760"/>
<protein>
    <submittedName>
        <fullName evidence="2">Uncharacterized protein</fullName>
    </submittedName>
</protein>
<dbReference type="RefSeq" id="WP_051136223.1">
    <property type="nucleotide sequence ID" value="NZ_BAABIH010000008.1"/>
</dbReference>
<evidence type="ECO:0000313" key="2">
    <source>
        <dbReference type="EMBL" id="QFU99233.1"/>
    </source>
</evidence>
<proteinExistence type="predicted"/>
<gene>
    <name evidence="2" type="ORF">KDY119_02760</name>
</gene>